<organism evidence="2 3">
    <name type="scientific">Blastochloris viridis</name>
    <name type="common">Rhodopseudomonas viridis</name>
    <dbReference type="NCBI Taxonomy" id="1079"/>
    <lineage>
        <taxon>Bacteria</taxon>
        <taxon>Pseudomonadati</taxon>
        <taxon>Pseudomonadota</taxon>
        <taxon>Alphaproteobacteria</taxon>
        <taxon>Hyphomicrobiales</taxon>
        <taxon>Blastochloridaceae</taxon>
        <taxon>Blastochloris</taxon>
    </lineage>
</organism>
<protein>
    <submittedName>
        <fullName evidence="2">DUF4065 domain-containing protein</fullName>
    </submittedName>
</protein>
<dbReference type="AlphaFoldDB" id="A0A6N4RAJ8"/>
<dbReference type="EMBL" id="VAFM01000001">
    <property type="protein sequence ID" value="TKW61105.1"/>
    <property type="molecule type" value="Genomic_DNA"/>
</dbReference>
<sequence>MDTLRDIVSYLCLTYPHKSELSLARLTKMVYLADWKTAINQERQLTNIAWYFNHYGPYVDDVENIIVADNEFNIRNTTTPYGTKKNLVEAKATASYEISDNVKTVLDEVIEKSSKLYWNDFIRLVYSTYPIRTQPRYSNLDLPSLAAKYKAFERSSSHM</sequence>
<name>A0A6N4RAJ8_BLAVI</name>
<gene>
    <name evidence="2" type="ORF">DI628_00290</name>
</gene>
<dbReference type="Proteomes" id="UP000320948">
    <property type="component" value="Unassembled WGS sequence"/>
</dbReference>
<dbReference type="InterPro" id="IPR025272">
    <property type="entry name" value="SocA_Panacea"/>
</dbReference>
<comment type="caution">
    <text evidence="2">The sequence shown here is derived from an EMBL/GenBank/DDBJ whole genome shotgun (WGS) entry which is preliminary data.</text>
</comment>
<proteinExistence type="predicted"/>
<accession>A0A6N4RAJ8</accession>
<evidence type="ECO:0000313" key="2">
    <source>
        <dbReference type="EMBL" id="TKW61105.1"/>
    </source>
</evidence>
<reference evidence="2 3" key="1">
    <citation type="journal article" date="2017" name="Nat. Commun.">
        <title>In situ click chemistry generation of cyclooxygenase-2 inhibitors.</title>
        <authorList>
            <person name="Bhardwaj A."/>
            <person name="Kaur J."/>
            <person name="Wuest M."/>
            <person name="Wuest F."/>
        </authorList>
    </citation>
    <scope>NUCLEOTIDE SEQUENCE [LARGE SCALE GENOMIC DNA]</scope>
    <source>
        <strain evidence="2">S2_018_000_R2_106</strain>
    </source>
</reference>
<feature type="domain" description="Antitoxin SocA-like Panacea" evidence="1">
    <location>
        <begin position="26"/>
        <end position="127"/>
    </location>
</feature>
<evidence type="ECO:0000259" key="1">
    <source>
        <dbReference type="Pfam" id="PF13274"/>
    </source>
</evidence>
<dbReference type="Pfam" id="PF13274">
    <property type="entry name" value="SocA_Panacea"/>
    <property type="match status" value="1"/>
</dbReference>
<evidence type="ECO:0000313" key="3">
    <source>
        <dbReference type="Proteomes" id="UP000320948"/>
    </source>
</evidence>